<dbReference type="AlphaFoldDB" id="A0AAW2KW97"/>
<accession>A0AAW2KW97</accession>
<reference evidence="1" key="2">
    <citation type="journal article" date="2024" name="Plant">
        <title>Genomic evolution and insights into agronomic trait innovations of Sesamum species.</title>
        <authorList>
            <person name="Miao H."/>
            <person name="Wang L."/>
            <person name="Qu L."/>
            <person name="Liu H."/>
            <person name="Sun Y."/>
            <person name="Le M."/>
            <person name="Wang Q."/>
            <person name="Wei S."/>
            <person name="Zheng Y."/>
            <person name="Lin W."/>
            <person name="Duan Y."/>
            <person name="Cao H."/>
            <person name="Xiong S."/>
            <person name="Wang X."/>
            <person name="Wei L."/>
            <person name="Li C."/>
            <person name="Ma Q."/>
            <person name="Ju M."/>
            <person name="Zhao R."/>
            <person name="Li G."/>
            <person name="Mu C."/>
            <person name="Tian Q."/>
            <person name="Mei H."/>
            <person name="Zhang T."/>
            <person name="Gao T."/>
            <person name="Zhang H."/>
        </authorList>
    </citation>
    <scope>NUCLEOTIDE SEQUENCE</scope>
    <source>
        <strain evidence="1">G01</strain>
    </source>
</reference>
<protein>
    <submittedName>
        <fullName evidence="1">Uncharacterized protein</fullName>
    </submittedName>
</protein>
<gene>
    <name evidence="1" type="ORF">Sangu_2419900</name>
</gene>
<organism evidence="1">
    <name type="scientific">Sesamum angustifolium</name>
    <dbReference type="NCBI Taxonomy" id="2727405"/>
    <lineage>
        <taxon>Eukaryota</taxon>
        <taxon>Viridiplantae</taxon>
        <taxon>Streptophyta</taxon>
        <taxon>Embryophyta</taxon>
        <taxon>Tracheophyta</taxon>
        <taxon>Spermatophyta</taxon>
        <taxon>Magnoliopsida</taxon>
        <taxon>eudicotyledons</taxon>
        <taxon>Gunneridae</taxon>
        <taxon>Pentapetalae</taxon>
        <taxon>asterids</taxon>
        <taxon>lamiids</taxon>
        <taxon>Lamiales</taxon>
        <taxon>Pedaliaceae</taxon>
        <taxon>Sesamum</taxon>
    </lineage>
</organism>
<dbReference type="EMBL" id="JACGWK010000016">
    <property type="protein sequence ID" value="KAL0311252.1"/>
    <property type="molecule type" value="Genomic_DNA"/>
</dbReference>
<proteinExistence type="predicted"/>
<sequence length="111" mass="13185">MPKVMPKVVYTLMKEQKRRIFEWISPLEFPDGYASNVIYYVDMKELRMHGMKSHDCHVFMKKLILIVFHEMFLKHVWSALTEVNLLIQILCSRTLDVNKVQESKGSIRTIL</sequence>
<name>A0AAW2KW97_9LAMI</name>
<reference evidence="1" key="1">
    <citation type="submission" date="2020-06" db="EMBL/GenBank/DDBJ databases">
        <authorList>
            <person name="Li T."/>
            <person name="Hu X."/>
            <person name="Zhang T."/>
            <person name="Song X."/>
            <person name="Zhang H."/>
            <person name="Dai N."/>
            <person name="Sheng W."/>
            <person name="Hou X."/>
            <person name="Wei L."/>
        </authorList>
    </citation>
    <scope>NUCLEOTIDE SEQUENCE</scope>
    <source>
        <strain evidence="1">G01</strain>
        <tissue evidence="1">Leaf</tissue>
    </source>
</reference>
<comment type="caution">
    <text evidence="1">The sequence shown here is derived from an EMBL/GenBank/DDBJ whole genome shotgun (WGS) entry which is preliminary data.</text>
</comment>
<evidence type="ECO:0000313" key="1">
    <source>
        <dbReference type="EMBL" id="KAL0311252.1"/>
    </source>
</evidence>